<dbReference type="EMBL" id="AYEU01000004">
    <property type="protein sequence ID" value="ESK51894.1"/>
    <property type="molecule type" value="Genomic_DNA"/>
</dbReference>
<sequence>MTVSNQTPYVEYTANGSTTNFSLTFDCDNADNLIVKVNDVEAIGTWTLQGSTVVFITAPIANSIVSIERDTPLERTSNYQTYDDSFSPKPVNKDFDSIWWKLQELYYKLINKVSIKRKINTVGGLTGGGDLSSDLNISIENQNIEPKTYGSSIKIPVITVNEKGIITGISVADFAGGGGSTIQVGFEDILNLPTTILGYGITDALNKNSNLGDLQDKAAARTNLDVYSKTAVDNATAQATETALGTAKIATTAQAQALTNDTTFLTPLKSVSAIRAALNAGGNTPIYACRAWVNFNAIPLTGTYAQSGTTVTVTMTAHGMKVGAMFYATVTSGTGVTGSYTVATVIDANTFTYVAGTSLTTSGNITRSIHVRSSGNVSSVVYLAVGEYVVYFTTAMPDADYAPIIAPPVTDGSVAYGLVASNGSTVQAANSIRFVTTNSTGSSATNFGRITLAIYR</sequence>
<reference evidence="1 2" key="1">
    <citation type="submission" date="2013-10" db="EMBL/GenBank/DDBJ databases">
        <title>The Genome Sequence of Acinetobacter brisouii CIP 110357.</title>
        <authorList>
            <consortium name="The Broad Institute Genomics Platform"/>
            <consortium name="The Broad Institute Genome Sequencing Center for Infectious Disease"/>
            <person name="Cerqueira G."/>
            <person name="Feldgarden M."/>
            <person name="Courvalin P."/>
            <person name="Grillot-Courvalin C."/>
            <person name="Clermont D."/>
            <person name="Rocha E."/>
            <person name="Yoon E.-J."/>
            <person name="Nemec A."/>
            <person name="Young S.K."/>
            <person name="Zeng Q."/>
            <person name="Gargeya S."/>
            <person name="Fitzgerald M."/>
            <person name="Abouelleil A."/>
            <person name="Alvarado L."/>
            <person name="Berlin A.M."/>
            <person name="Chapman S.B."/>
            <person name="Gainer-Dewar J."/>
            <person name="Goldberg J."/>
            <person name="Gnerre S."/>
            <person name="Griggs A."/>
            <person name="Gujja S."/>
            <person name="Hansen M."/>
            <person name="Howarth C."/>
            <person name="Imamovic A."/>
            <person name="Ireland A."/>
            <person name="Larimer J."/>
            <person name="McCowan C."/>
            <person name="Murphy C."/>
            <person name="Pearson M."/>
            <person name="Poon T.W."/>
            <person name="Priest M."/>
            <person name="Roberts A."/>
            <person name="Saif S."/>
            <person name="Shea T."/>
            <person name="Sykes S."/>
            <person name="Wortman J."/>
            <person name="Nusbaum C."/>
            <person name="Birren B."/>
        </authorList>
    </citation>
    <scope>NUCLEOTIDE SEQUENCE [LARGE SCALE GENOMIC DNA]</scope>
    <source>
        <strain evidence="1 2">CIP 110357</strain>
    </source>
</reference>
<dbReference type="Proteomes" id="UP000018418">
    <property type="component" value="Unassembled WGS sequence"/>
</dbReference>
<organism evidence="1 2">
    <name type="scientific">Acinetobacter brisouii CIP 110357</name>
    <dbReference type="NCBI Taxonomy" id="1341683"/>
    <lineage>
        <taxon>Bacteria</taxon>
        <taxon>Pseudomonadati</taxon>
        <taxon>Pseudomonadota</taxon>
        <taxon>Gammaproteobacteria</taxon>
        <taxon>Moraxellales</taxon>
        <taxon>Moraxellaceae</taxon>
        <taxon>Acinetobacter</taxon>
    </lineage>
</organism>
<accession>V2VVX5</accession>
<dbReference type="InterPro" id="IPR036278">
    <property type="entry name" value="Sialidase_sf"/>
</dbReference>
<evidence type="ECO:0000313" key="2">
    <source>
        <dbReference type="Proteomes" id="UP000018418"/>
    </source>
</evidence>
<proteinExistence type="predicted"/>
<dbReference type="Gene3D" id="2.40.30.20">
    <property type="match status" value="1"/>
</dbReference>
<keyword evidence="2" id="KW-1185">Reference proteome</keyword>
<evidence type="ECO:0000313" key="1">
    <source>
        <dbReference type="EMBL" id="ESK51894.1"/>
    </source>
</evidence>
<gene>
    <name evidence="1" type="ORF">P255_00989</name>
</gene>
<dbReference type="RefSeq" id="WP_004901009.1">
    <property type="nucleotide sequence ID" value="NZ_BBTI01000024.1"/>
</dbReference>
<name>V2VVX5_9GAMM</name>
<dbReference type="AlphaFoldDB" id="V2VVX5"/>
<dbReference type="PATRIC" id="fig|1341683.3.peg.979"/>
<dbReference type="SUPFAM" id="SSF50939">
    <property type="entry name" value="Sialidases"/>
    <property type="match status" value="1"/>
</dbReference>
<comment type="caution">
    <text evidence="1">The sequence shown here is derived from an EMBL/GenBank/DDBJ whole genome shotgun (WGS) entry which is preliminary data.</text>
</comment>
<dbReference type="OrthoDB" id="6713478at2"/>
<protein>
    <submittedName>
        <fullName evidence="1">Uncharacterized protein</fullName>
    </submittedName>
</protein>
<dbReference type="HOGENOM" id="CLU_599397_0_0_6"/>
<dbReference type="InterPro" id="IPR023366">
    <property type="entry name" value="ATP_synth_asu-like_sf"/>
</dbReference>